<feature type="compositionally biased region" description="Basic and acidic residues" evidence="1">
    <location>
        <begin position="226"/>
        <end position="236"/>
    </location>
</feature>
<dbReference type="InterPro" id="IPR010427">
    <property type="entry name" value="DUF1023"/>
</dbReference>
<feature type="region of interest" description="Disordered" evidence="1">
    <location>
        <begin position="100"/>
        <end position="156"/>
    </location>
</feature>
<name>A0A345XVF2_9ACTN</name>
<protein>
    <recommendedName>
        <fullName evidence="2">DUF1023 domain-containing protein</fullName>
    </recommendedName>
</protein>
<feature type="region of interest" description="Disordered" evidence="1">
    <location>
        <begin position="306"/>
        <end position="326"/>
    </location>
</feature>
<dbReference type="RefSeq" id="WP_208881896.1">
    <property type="nucleotide sequence ID" value="NZ_CP031320.1"/>
</dbReference>
<dbReference type="Proteomes" id="UP000254425">
    <property type="component" value="Chromosome"/>
</dbReference>
<gene>
    <name evidence="3" type="ORF">DVA86_26250</name>
</gene>
<keyword evidence="4" id="KW-1185">Reference proteome</keyword>
<dbReference type="Pfam" id="PF06259">
    <property type="entry name" value="Abhydrolase_8"/>
    <property type="match status" value="1"/>
</dbReference>
<feature type="domain" description="DUF1023" evidence="2">
    <location>
        <begin position="375"/>
        <end position="532"/>
    </location>
</feature>
<sequence length="611" mass="64597">MKYTTLSALKPGDLENAADDYAAASNMADNAKGRLNDEIGPKMRGALEGKSVDAALTQVKKLSSNFHYTQTQCGLIRTNLNLLAGELRAAQKKLKGAESDAAAEGFTVNPDGSVSYPAAGDKVDGKTPAGGTVAGSTRPESPTEGKPLDPAGDAGDLADALDRQAANADPNPNRAKALAIANTIAAAVKEATEADRQYAPVLRRLKADDDLDVSHADWADSGQDMEASRKAAKEVGAELPGAPRNGTPKANAEWWKDLSAEDRDNYIALHPAGIGAMDGLPADVRDETNRVVMSEKRGQYEMELAGIPPEPRKERPGPSGLPSREWEKWDEKYGDRKAHLESSISGMKAIQGRFDRTGEKGLPEAYLLGFDPEGKGDGKVIIANGNPDTADHTAVHTPGTGTNLGGISGDLDRSDKLWRNSDRLAPGESVSTVMWFDYNAPDSIPQATESGWAKDGGPSLQRFLEGTEAAQGGPEASHTTVSGHSYGSTVVGEAAKHHDIPADDIMVEGSPGMQVEHARDLGVGADHVWAVGADWTWDDSIVRQGGRLMGLGEGGNIPTDDDFGGNVMDYGEHRGISGHSGFWDESGGEPSTSLRNLSSVVVGDYDNVELK</sequence>
<evidence type="ECO:0000259" key="2">
    <source>
        <dbReference type="Pfam" id="PF06259"/>
    </source>
</evidence>
<evidence type="ECO:0000313" key="3">
    <source>
        <dbReference type="EMBL" id="AXK35618.1"/>
    </source>
</evidence>
<dbReference type="EMBL" id="CP031320">
    <property type="protein sequence ID" value="AXK35618.1"/>
    <property type="molecule type" value="Genomic_DNA"/>
</dbReference>
<dbReference type="KEGG" id="sarm:DVA86_26250"/>
<accession>A0A345XVF2</accession>
<evidence type="ECO:0000313" key="4">
    <source>
        <dbReference type="Proteomes" id="UP000254425"/>
    </source>
</evidence>
<proteinExistence type="predicted"/>
<dbReference type="AlphaFoldDB" id="A0A345XVF2"/>
<reference evidence="3 4" key="1">
    <citation type="submission" date="2018-07" db="EMBL/GenBank/DDBJ databases">
        <title>Draft genome of the type strain Streptomyces armeniacus ATCC 15676.</title>
        <authorList>
            <person name="Labana P."/>
            <person name="Gosse J.T."/>
            <person name="Boddy C.N."/>
        </authorList>
    </citation>
    <scope>NUCLEOTIDE SEQUENCE [LARGE SCALE GENOMIC DNA]</scope>
    <source>
        <strain evidence="3 4">ATCC 15676</strain>
    </source>
</reference>
<organism evidence="3 4">
    <name type="scientific">Streptomyces armeniacus</name>
    <dbReference type="NCBI Taxonomy" id="83291"/>
    <lineage>
        <taxon>Bacteria</taxon>
        <taxon>Bacillati</taxon>
        <taxon>Actinomycetota</taxon>
        <taxon>Actinomycetes</taxon>
        <taxon>Kitasatosporales</taxon>
        <taxon>Streptomycetaceae</taxon>
        <taxon>Streptomyces</taxon>
    </lineage>
</organism>
<evidence type="ECO:0000256" key="1">
    <source>
        <dbReference type="SAM" id="MobiDB-lite"/>
    </source>
</evidence>
<feature type="region of interest" description="Disordered" evidence="1">
    <location>
        <begin position="216"/>
        <end position="250"/>
    </location>
</feature>